<comment type="caution">
    <text evidence="1">The sequence shown here is derived from an EMBL/GenBank/DDBJ whole genome shotgun (WGS) entry which is preliminary data.</text>
</comment>
<reference evidence="1 2" key="1">
    <citation type="journal article" date="2023" name="Science">
        <title>Complex scaffold remodeling in plant triterpene biosynthesis.</title>
        <authorList>
            <person name="De La Pena R."/>
            <person name="Hodgson H."/>
            <person name="Liu J.C."/>
            <person name="Stephenson M.J."/>
            <person name="Martin A.C."/>
            <person name="Owen C."/>
            <person name="Harkess A."/>
            <person name="Leebens-Mack J."/>
            <person name="Jimenez L.E."/>
            <person name="Osbourn A."/>
            <person name="Sattely E.S."/>
        </authorList>
    </citation>
    <scope>NUCLEOTIDE SEQUENCE [LARGE SCALE GENOMIC DNA]</scope>
    <source>
        <strain evidence="2">cv. JPN11</strain>
        <tissue evidence="1">Leaf</tissue>
    </source>
</reference>
<dbReference type="Proteomes" id="UP001164539">
    <property type="component" value="Chromosome 5"/>
</dbReference>
<accession>A0ACC1Y8F1</accession>
<evidence type="ECO:0000313" key="1">
    <source>
        <dbReference type="EMBL" id="KAJ4718860.1"/>
    </source>
</evidence>
<proteinExistence type="predicted"/>
<gene>
    <name evidence="1" type="ORF">OWV82_010493</name>
</gene>
<name>A0ACC1Y8F1_MELAZ</name>
<sequence length="190" mass="21127">MGDGPYFDCPTRFEAISTLILGSLINVATTRERDEFTATQLAAVIPINLRNKMNPPLPPQSIGNLLIVAIPRLPMDKRIDYNYLAGKLHESIRKAVDQYKANVHEAEVIEGGLLKSKIFAVSDWSRLPYYEADFGWGNPMWVCVAGENEQAAILLQTSDGEGIEAWITLPSEEMANFEKDPQVLAYASLN</sequence>
<keyword evidence="2" id="KW-1185">Reference proteome</keyword>
<dbReference type="EMBL" id="CM051398">
    <property type="protein sequence ID" value="KAJ4718860.1"/>
    <property type="molecule type" value="Genomic_DNA"/>
</dbReference>
<evidence type="ECO:0000313" key="2">
    <source>
        <dbReference type="Proteomes" id="UP001164539"/>
    </source>
</evidence>
<organism evidence="1 2">
    <name type="scientific">Melia azedarach</name>
    <name type="common">Chinaberry tree</name>
    <dbReference type="NCBI Taxonomy" id="155640"/>
    <lineage>
        <taxon>Eukaryota</taxon>
        <taxon>Viridiplantae</taxon>
        <taxon>Streptophyta</taxon>
        <taxon>Embryophyta</taxon>
        <taxon>Tracheophyta</taxon>
        <taxon>Spermatophyta</taxon>
        <taxon>Magnoliopsida</taxon>
        <taxon>eudicotyledons</taxon>
        <taxon>Gunneridae</taxon>
        <taxon>Pentapetalae</taxon>
        <taxon>rosids</taxon>
        <taxon>malvids</taxon>
        <taxon>Sapindales</taxon>
        <taxon>Meliaceae</taxon>
        <taxon>Melia</taxon>
    </lineage>
</organism>
<protein>
    <submittedName>
        <fullName evidence="1">Vinorine synthase-like</fullName>
    </submittedName>
</protein>